<dbReference type="Pfam" id="PF04299">
    <property type="entry name" value="FMN_bind_2"/>
    <property type="match status" value="1"/>
</dbReference>
<protein>
    <submittedName>
        <fullName evidence="1">Transcriptional regulator</fullName>
    </submittedName>
</protein>
<keyword evidence="2" id="KW-1185">Reference proteome</keyword>
<accession>A0ABQ5QWW2</accession>
<organism evidence="1 2">
    <name type="scientific">Phytohabitans aurantiacus</name>
    <dbReference type="NCBI Taxonomy" id="3016789"/>
    <lineage>
        <taxon>Bacteria</taxon>
        <taxon>Bacillati</taxon>
        <taxon>Actinomycetota</taxon>
        <taxon>Actinomycetes</taxon>
        <taxon>Micromonosporales</taxon>
        <taxon>Micromonosporaceae</taxon>
    </lineage>
</organism>
<reference evidence="1" key="1">
    <citation type="submission" date="2022-12" db="EMBL/GenBank/DDBJ databases">
        <title>New Phytohabitans aurantiacus sp. RD004123 nov., an actinomycete isolated from soil.</title>
        <authorList>
            <person name="Triningsih D.W."/>
            <person name="Harunari E."/>
            <person name="Igarashi Y."/>
        </authorList>
    </citation>
    <scope>NUCLEOTIDE SEQUENCE</scope>
    <source>
        <strain evidence="1">RD004123</strain>
    </source>
</reference>
<dbReference type="Gene3D" id="2.30.110.10">
    <property type="entry name" value="Electron Transport, Fmn-binding Protein, Chain A"/>
    <property type="match status" value="1"/>
</dbReference>
<dbReference type="SUPFAM" id="SSF50475">
    <property type="entry name" value="FMN-binding split barrel"/>
    <property type="match status" value="1"/>
</dbReference>
<name>A0ABQ5QWW2_9ACTN</name>
<sequence length="210" mass="22848">MFEFPRFATGDPRHAVELVRAHPFAMVVTAVGGAPVATHVPVIVDGSVETSFVGATLLGHMARVNPHWRDFADAPEVLAVFTGPHGYVSPTVYATDPAVPTWDYAAVHLTGRVELIDDSAGILDVVERTVTALESPLSPQWHPTPKSRDRFASLLSGVMAFRVHVTAERSLFKLSQDGDADRRGRVRDAFRNGPYQNAPLADLMDRVDPA</sequence>
<dbReference type="Proteomes" id="UP001144280">
    <property type="component" value="Unassembled WGS sequence"/>
</dbReference>
<dbReference type="PIRSF" id="PIRSF010372">
    <property type="entry name" value="PaiB"/>
    <property type="match status" value="1"/>
</dbReference>
<dbReference type="RefSeq" id="WP_281898370.1">
    <property type="nucleotide sequence ID" value="NZ_BSDI01000020.1"/>
</dbReference>
<comment type="caution">
    <text evidence="1">The sequence shown here is derived from an EMBL/GenBank/DDBJ whole genome shotgun (WGS) entry which is preliminary data.</text>
</comment>
<dbReference type="InterPro" id="IPR007396">
    <property type="entry name" value="TR_PAI2-type"/>
</dbReference>
<dbReference type="PANTHER" id="PTHR35802">
    <property type="entry name" value="PROTEASE SYNTHASE AND SPORULATION PROTEIN PAI 2"/>
    <property type="match status" value="1"/>
</dbReference>
<evidence type="ECO:0000313" key="1">
    <source>
        <dbReference type="EMBL" id="GLH99025.1"/>
    </source>
</evidence>
<dbReference type="InterPro" id="IPR012349">
    <property type="entry name" value="Split_barrel_FMN-bd"/>
</dbReference>
<dbReference type="PANTHER" id="PTHR35802:SF1">
    <property type="entry name" value="PROTEASE SYNTHASE AND SPORULATION PROTEIN PAI 2"/>
    <property type="match status" value="1"/>
</dbReference>
<dbReference type="EMBL" id="BSDI01000020">
    <property type="protein sequence ID" value="GLH99025.1"/>
    <property type="molecule type" value="Genomic_DNA"/>
</dbReference>
<proteinExistence type="predicted"/>
<gene>
    <name evidence="1" type="ORF">Pa4123_43000</name>
</gene>
<evidence type="ECO:0000313" key="2">
    <source>
        <dbReference type="Proteomes" id="UP001144280"/>
    </source>
</evidence>